<keyword evidence="4" id="KW-1185">Reference proteome</keyword>
<organism evidence="3 4">
    <name type="scientific">Trichonephila clavata</name>
    <name type="common">Joro spider</name>
    <name type="synonym">Nephila clavata</name>
    <dbReference type="NCBI Taxonomy" id="2740835"/>
    <lineage>
        <taxon>Eukaryota</taxon>
        <taxon>Metazoa</taxon>
        <taxon>Ecdysozoa</taxon>
        <taxon>Arthropoda</taxon>
        <taxon>Chelicerata</taxon>
        <taxon>Arachnida</taxon>
        <taxon>Araneae</taxon>
        <taxon>Araneomorphae</taxon>
        <taxon>Entelegynae</taxon>
        <taxon>Araneoidea</taxon>
        <taxon>Nephilidae</taxon>
        <taxon>Trichonephila</taxon>
    </lineage>
</organism>
<feature type="compositionally biased region" description="Low complexity" evidence="2">
    <location>
        <begin position="46"/>
        <end position="56"/>
    </location>
</feature>
<dbReference type="AlphaFoldDB" id="A0A8X6EYG8"/>
<dbReference type="PANTHER" id="PTHR31977:SF1">
    <property type="entry name" value="UPF0696 PROTEIN C11ORF68"/>
    <property type="match status" value="1"/>
</dbReference>
<dbReference type="SUPFAM" id="SSF55418">
    <property type="entry name" value="eIF4e-like"/>
    <property type="match status" value="1"/>
</dbReference>
<feature type="region of interest" description="Disordered" evidence="2">
    <location>
        <begin position="1"/>
        <end position="26"/>
    </location>
</feature>
<evidence type="ECO:0000256" key="1">
    <source>
        <dbReference type="ARBA" id="ARBA00010568"/>
    </source>
</evidence>
<comment type="caution">
    <text evidence="3">The sequence shown here is derived from an EMBL/GenBank/DDBJ whole genome shotgun (WGS) entry which is preliminary data.</text>
</comment>
<name>A0A8X6EYG8_TRICU</name>
<protein>
    <submittedName>
        <fullName evidence="3">Uncharacterized protein</fullName>
    </submittedName>
</protein>
<feature type="region of interest" description="Disordered" evidence="2">
    <location>
        <begin position="39"/>
        <end position="62"/>
    </location>
</feature>
<sequence>MEGMQEQTSVNTMENPSVPSDTAIPSRIKQEEWIKVYSEKSEAELQSQTDSNSQSDDSNDGKREDFRGKWLLFHDKELVEEENGMTQHDIAWQFIKELVEKGEIYAASCSTACKGYYATKFGMDSGVICCYTKDYTDKQDVKRVADAIRRVYSYPKDLYYKTDNDTHAHVYRHLGDRRVSIYKHTVKNEMYERDPVIRNQWNIINV</sequence>
<evidence type="ECO:0000256" key="2">
    <source>
        <dbReference type="SAM" id="MobiDB-lite"/>
    </source>
</evidence>
<dbReference type="InterPro" id="IPR015034">
    <property type="entry name" value="Bles03"/>
</dbReference>
<evidence type="ECO:0000313" key="3">
    <source>
        <dbReference type="EMBL" id="GFQ65948.1"/>
    </source>
</evidence>
<dbReference type="PANTHER" id="PTHR31977">
    <property type="entry name" value="UPF0696 PROTEIN C11ORF68"/>
    <property type="match status" value="1"/>
</dbReference>
<proteinExistence type="inferred from homology"/>
<evidence type="ECO:0000313" key="4">
    <source>
        <dbReference type="Proteomes" id="UP000887116"/>
    </source>
</evidence>
<dbReference type="OrthoDB" id="6409833at2759"/>
<dbReference type="Gene3D" id="3.30.760.10">
    <property type="entry name" value="RNA Cap, Translation Initiation Factor Eif4e"/>
    <property type="match status" value="1"/>
</dbReference>
<dbReference type="InterPro" id="IPR023398">
    <property type="entry name" value="TIF_eIF4e-like"/>
</dbReference>
<accession>A0A8X6EYG8</accession>
<reference evidence="3" key="1">
    <citation type="submission" date="2020-07" db="EMBL/GenBank/DDBJ databases">
        <title>Multicomponent nature underlies the extraordinary mechanical properties of spider dragline silk.</title>
        <authorList>
            <person name="Kono N."/>
            <person name="Nakamura H."/>
            <person name="Mori M."/>
            <person name="Yoshida Y."/>
            <person name="Ohtoshi R."/>
            <person name="Malay A.D."/>
            <person name="Moran D.A.P."/>
            <person name="Tomita M."/>
            <person name="Numata K."/>
            <person name="Arakawa K."/>
        </authorList>
    </citation>
    <scope>NUCLEOTIDE SEQUENCE</scope>
</reference>
<dbReference type="EMBL" id="BMAO01030130">
    <property type="protein sequence ID" value="GFQ65948.1"/>
    <property type="molecule type" value="Genomic_DNA"/>
</dbReference>
<gene>
    <name evidence="3" type="primary">AVEN_22545_1</name>
    <name evidence="3" type="ORF">TNCT_628471</name>
</gene>
<dbReference type="Pfam" id="PF08939">
    <property type="entry name" value="Bles03"/>
    <property type="match status" value="1"/>
</dbReference>
<feature type="compositionally biased region" description="Polar residues" evidence="2">
    <location>
        <begin position="1"/>
        <end position="20"/>
    </location>
</feature>
<comment type="similarity">
    <text evidence="1">Belongs to the UPF0696 family.</text>
</comment>
<dbReference type="Proteomes" id="UP000887116">
    <property type="component" value="Unassembled WGS sequence"/>
</dbReference>